<dbReference type="Proteomes" id="UP000829685">
    <property type="component" value="Unassembled WGS sequence"/>
</dbReference>
<gene>
    <name evidence="5" type="ORF">JX265_007203</name>
</gene>
<evidence type="ECO:0000256" key="3">
    <source>
        <dbReference type="ARBA" id="ARBA00022691"/>
    </source>
</evidence>
<evidence type="ECO:0000313" key="6">
    <source>
        <dbReference type="Proteomes" id="UP000829685"/>
    </source>
</evidence>
<keyword evidence="2" id="KW-0808">Transferase</keyword>
<comment type="caution">
    <text evidence="5">The sequence shown here is derived from an EMBL/GenBank/DDBJ whole genome shotgun (WGS) entry which is preliminary data.</text>
</comment>
<keyword evidence="6" id="KW-1185">Reference proteome</keyword>
<evidence type="ECO:0000259" key="4">
    <source>
        <dbReference type="Pfam" id="PF00891"/>
    </source>
</evidence>
<evidence type="ECO:0000256" key="1">
    <source>
        <dbReference type="ARBA" id="ARBA00022603"/>
    </source>
</evidence>
<dbReference type="PANTHER" id="PTHR43712:SF12">
    <property type="entry name" value="STERIGMATOCYSTIN 8-O-METHYLTRANSFERASE"/>
    <property type="match status" value="1"/>
</dbReference>
<dbReference type="EMBL" id="JAFIMR010000017">
    <property type="protein sequence ID" value="KAI1868380.1"/>
    <property type="molecule type" value="Genomic_DNA"/>
</dbReference>
<dbReference type="AlphaFoldDB" id="A0A9P9WL72"/>
<evidence type="ECO:0000256" key="2">
    <source>
        <dbReference type="ARBA" id="ARBA00022679"/>
    </source>
</evidence>
<dbReference type="GO" id="GO:0032259">
    <property type="term" value="P:methylation"/>
    <property type="evidence" value="ECO:0007669"/>
    <property type="project" value="UniProtKB-KW"/>
</dbReference>
<dbReference type="InterPro" id="IPR001077">
    <property type="entry name" value="COMT_C"/>
</dbReference>
<organism evidence="5 6">
    <name type="scientific">Neoarthrinium moseri</name>
    <dbReference type="NCBI Taxonomy" id="1658444"/>
    <lineage>
        <taxon>Eukaryota</taxon>
        <taxon>Fungi</taxon>
        <taxon>Dikarya</taxon>
        <taxon>Ascomycota</taxon>
        <taxon>Pezizomycotina</taxon>
        <taxon>Sordariomycetes</taxon>
        <taxon>Xylariomycetidae</taxon>
        <taxon>Amphisphaeriales</taxon>
        <taxon>Apiosporaceae</taxon>
        <taxon>Neoarthrinium</taxon>
    </lineage>
</organism>
<dbReference type="Pfam" id="PF00891">
    <property type="entry name" value="Methyltransf_2"/>
    <property type="match status" value="1"/>
</dbReference>
<dbReference type="InterPro" id="IPR016461">
    <property type="entry name" value="COMT-like"/>
</dbReference>
<evidence type="ECO:0000313" key="5">
    <source>
        <dbReference type="EMBL" id="KAI1868380.1"/>
    </source>
</evidence>
<sequence length="421" mass="47078">MALVGKESRIVELANKISHSVTQLQSVFDAQGLPPPSFDENAIITIPREGAEAQDAVLDATAELHDLLLEPTTLILKHSANNTVGSLGFVSRFDIPNMLPLGGRLTFSEIAEKTGFKESVVSRFIRDCVCMRIFCEPEPGVVEHTKASKALRAPWFLAFVRAGAEEGWGTMFKLVEALQKWPNCEEPDQTAFNIMNNTTGSYFENVANDPARAARFGAGMAIQWEFPGYQLDYLLDGYDWAALGPTKMIDLGGFKGRISIALAERYPNLDILIQDMGMNKDEAHAAVPDKLKSRINFMTHDMFQTQTVGADVYYIRQVLHDWPDKYGIKVLRAQIPVLKKGARILLNESLLPEVPGSSLPLWKERDLRTMDMGLIATMNGSERTLNEWKRMVAEADHRFVVKHVFQPIGSMLAIIEIVWEP</sequence>
<dbReference type="PROSITE" id="PS51683">
    <property type="entry name" value="SAM_OMT_II"/>
    <property type="match status" value="1"/>
</dbReference>
<dbReference type="InterPro" id="IPR036390">
    <property type="entry name" value="WH_DNA-bd_sf"/>
</dbReference>
<dbReference type="InterPro" id="IPR029063">
    <property type="entry name" value="SAM-dependent_MTases_sf"/>
</dbReference>
<protein>
    <recommendedName>
        <fullName evidence="4">O-methyltransferase C-terminal domain-containing protein</fullName>
    </recommendedName>
</protein>
<dbReference type="InterPro" id="IPR036388">
    <property type="entry name" value="WH-like_DNA-bd_sf"/>
</dbReference>
<reference evidence="5" key="1">
    <citation type="submission" date="2021-03" db="EMBL/GenBank/DDBJ databases">
        <title>Revisited historic fungal species revealed as producer of novel bioactive compounds through whole genome sequencing and comparative genomics.</title>
        <authorList>
            <person name="Vignolle G.A."/>
            <person name="Hochenegger N."/>
            <person name="Mach R.L."/>
            <person name="Mach-Aigner A.R."/>
            <person name="Javad Rahimi M."/>
            <person name="Salim K.A."/>
            <person name="Chan C.M."/>
            <person name="Lim L.B.L."/>
            <person name="Cai F."/>
            <person name="Druzhinina I.S."/>
            <person name="U'Ren J.M."/>
            <person name="Derntl C."/>
        </authorList>
    </citation>
    <scope>NUCLEOTIDE SEQUENCE</scope>
    <source>
        <strain evidence="5">TUCIM 5799</strain>
    </source>
</reference>
<keyword evidence="3" id="KW-0949">S-adenosyl-L-methionine</keyword>
<accession>A0A9P9WL72</accession>
<name>A0A9P9WL72_9PEZI</name>
<dbReference type="Gene3D" id="3.40.50.150">
    <property type="entry name" value="Vaccinia Virus protein VP39"/>
    <property type="match status" value="1"/>
</dbReference>
<keyword evidence="1" id="KW-0489">Methyltransferase</keyword>
<dbReference type="GO" id="GO:0008171">
    <property type="term" value="F:O-methyltransferase activity"/>
    <property type="evidence" value="ECO:0007669"/>
    <property type="project" value="InterPro"/>
</dbReference>
<feature type="domain" description="O-methyltransferase C-terminal" evidence="4">
    <location>
        <begin position="196"/>
        <end position="395"/>
    </location>
</feature>
<dbReference type="SUPFAM" id="SSF53335">
    <property type="entry name" value="S-adenosyl-L-methionine-dependent methyltransferases"/>
    <property type="match status" value="1"/>
</dbReference>
<dbReference type="PANTHER" id="PTHR43712">
    <property type="entry name" value="PUTATIVE (AFU_ORTHOLOGUE AFUA_4G14580)-RELATED"/>
    <property type="match status" value="1"/>
</dbReference>
<proteinExistence type="predicted"/>
<dbReference type="SUPFAM" id="SSF46785">
    <property type="entry name" value="Winged helix' DNA-binding domain"/>
    <property type="match status" value="1"/>
</dbReference>
<dbReference type="Gene3D" id="1.10.10.10">
    <property type="entry name" value="Winged helix-like DNA-binding domain superfamily/Winged helix DNA-binding domain"/>
    <property type="match status" value="1"/>
</dbReference>